<evidence type="ECO:0000313" key="1">
    <source>
        <dbReference type="EMBL" id="JAD40695.1"/>
    </source>
</evidence>
<reference evidence="1" key="1">
    <citation type="submission" date="2014-09" db="EMBL/GenBank/DDBJ databases">
        <authorList>
            <person name="Magalhaes I.L.F."/>
            <person name="Oliveira U."/>
            <person name="Santos F.R."/>
            <person name="Vidigal T.H.D.A."/>
            <person name="Brescovit A.D."/>
            <person name="Santos A.J."/>
        </authorList>
    </citation>
    <scope>NUCLEOTIDE SEQUENCE</scope>
    <source>
        <tissue evidence="1">Shoot tissue taken approximately 20 cm above the soil surface</tissue>
    </source>
</reference>
<accession>A0A0A8ZVA9</accession>
<name>A0A0A8ZVA9_ARUDO</name>
<reference evidence="1" key="2">
    <citation type="journal article" date="2015" name="Data Brief">
        <title>Shoot transcriptome of the giant reed, Arundo donax.</title>
        <authorList>
            <person name="Barrero R.A."/>
            <person name="Guerrero F.D."/>
            <person name="Moolhuijzen P."/>
            <person name="Goolsby J.A."/>
            <person name="Tidwell J."/>
            <person name="Bellgard S.E."/>
            <person name="Bellgard M.I."/>
        </authorList>
    </citation>
    <scope>NUCLEOTIDE SEQUENCE</scope>
    <source>
        <tissue evidence="1">Shoot tissue taken approximately 20 cm above the soil surface</tissue>
    </source>
</reference>
<sequence length="37" mass="4558">MHHYTVQQYNLIANDMHHYTVQQSHLNLTMCLQRFLK</sequence>
<dbReference type="EMBL" id="GBRH01257200">
    <property type="protein sequence ID" value="JAD40695.1"/>
    <property type="molecule type" value="Transcribed_RNA"/>
</dbReference>
<protein>
    <submittedName>
        <fullName evidence="1">Uncharacterized protein</fullName>
    </submittedName>
</protein>
<organism evidence="1">
    <name type="scientific">Arundo donax</name>
    <name type="common">Giant reed</name>
    <name type="synonym">Donax arundinaceus</name>
    <dbReference type="NCBI Taxonomy" id="35708"/>
    <lineage>
        <taxon>Eukaryota</taxon>
        <taxon>Viridiplantae</taxon>
        <taxon>Streptophyta</taxon>
        <taxon>Embryophyta</taxon>
        <taxon>Tracheophyta</taxon>
        <taxon>Spermatophyta</taxon>
        <taxon>Magnoliopsida</taxon>
        <taxon>Liliopsida</taxon>
        <taxon>Poales</taxon>
        <taxon>Poaceae</taxon>
        <taxon>PACMAD clade</taxon>
        <taxon>Arundinoideae</taxon>
        <taxon>Arundineae</taxon>
        <taxon>Arundo</taxon>
    </lineage>
</organism>
<dbReference type="AlphaFoldDB" id="A0A0A8ZVA9"/>
<proteinExistence type="predicted"/>